<dbReference type="Gene3D" id="2.60.120.10">
    <property type="entry name" value="Jelly Rolls"/>
    <property type="match status" value="1"/>
</dbReference>
<keyword evidence="1" id="KW-0479">Metal-binding</keyword>
<evidence type="ECO:0000256" key="1">
    <source>
        <dbReference type="ARBA" id="ARBA00022723"/>
    </source>
</evidence>
<dbReference type="Proteomes" id="UP000003423">
    <property type="component" value="Unassembled WGS sequence"/>
</dbReference>
<organism evidence="3 4">
    <name type="scientific">Candidatus Nitrosopumilus salarius BD31</name>
    <dbReference type="NCBI Taxonomy" id="859350"/>
    <lineage>
        <taxon>Archaea</taxon>
        <taxon>Nitrososphaerota</taxon>
        <taxon>Nitrososphaeria</taxon>
        <taxon>Nitrosopumilales</taxon>
        <taxon>Nitrosopumilaceae</taxon>
        <taxon>Nitrosopumilus</taxon>
    </lineage>
</organism>
<protein>
    <submittedName>
        <fullName evidence="3">Cupin domain protein</fullName>
    </submittedName>
</protein>
<dbReference type="EMBL" id="AEXL02000090">
    <property type="protein sequence ID" value="EIJ65979.1"/>
    <property type="molecule type" value="Genomic_DNA"/>
</dbReference>
<dbReference type="PANTHER" id="PTHR35848:SF6">
    <property type="entry name" value="CUPIN TYPE-2 DOMAIN-CONTAINING PROTEIN"/>
    <property type="match status" value="1"/>
</dbReference>
<evidence type="ECO:0000313" key="3">
    <source>
        <dbReference type="EMBL" id="EIJ65979.1"/>
    </source>
</evidence>
<dbReference type="OrthoDB" id="190812at2157"/>
<dbReference type="InterPro" id="IPR014710">
    <property type="entry name" value="RmlC-like_jellyroll"/>
</dbReference>
<dbReference type="InterPro" id="IPR051610">
    <property type="entry name" value="GPI/OXD"/>
</dbReference>
<name>I3D2N6_9ARCH</name>
<dbReference type="InterPro" id="IPR011051">
    <property type="entry name" value="RmlC_Cupin_sf"/>
</dbReference>
<evidence type="ECO:0000313" key="4">
    <source>
        <dbReference type="Proteomes" id="UP000003423"/>
    </source>
</evidence>
<dbReference type="Pfam" id="PF07883">
    <property type="entry name" value="Cupin_2"/>
    <property type="match status" value="1"/>
</dbReference>
<feature type="domain" description="Cupin type-2" evidence="2">
    <location>
        <begin position="34"/>
        <end position="97"/>
    </location>
</feature>
<dbReference type="InterPro" id="IPR013096">
    <property type="entry name" value="Cupin_2"/>
</dbReference>
<dbReference type="AlphaFoldDB" id="I3D2N6"/>
<reference evidence="3 4" key="1">
    <citation type="journal article" date="2012" name="J. Bacteriol.">
        <title>Genome sequence of "Candidatus Nitrosopumilus salaria" BD31, an ammonia-oxidizing archaeon from the San Francisco Bay estuary.</title>
        <authorList>
            <person name="Mosier A.C."/>
            <person name="Allen E.E."/>
            <person name="Kim M."/>
            <person name="Ferriera S."/>
            <person name="Francis C.A."/>
        </authorList>
    </citation>
    <scope>NUCLEOTIDE SEQUENCE [LARGE SCALE GENOMIC DNA]</scope>
    <source>
        <strain evidence="3 4">BD31</strain>
    </source>
</reference>
<sequence length="106" mass="12047">MKLEFNLDDYVEKIKNGNSFFHTFINRDSLAAGVLVLQPGEEDTQEPHESDEVYYVISGNGYLKIKDKDYAVSTGKLFFVAKDVEHFFHGNTAELKVLYFFGGPDS</sequence>
<proteinExistence type="predicted"/>
<dbReference type="GO" id="GO:0046872">
    <property type="term" value="F:metal ion binding"/>
    <property type="evidence" value="ECO:0007669"/>
    <property type="project" value="UniProtKB-KW"/>
</dbReference>
<dbReference type="SUPFAM" id="SSF51182">
    <property type="entry name" value="RmlC-like cupins"/>
    <property type="match status" value="1"/>
</dbReference>
<dbReference type="PATRIC" id="fig|859350.6.peg.950"/>
<evidence type="ECO:0000259" key="2">
    <source>
        <dbReference type="Pfam" id="PF07883"/>
    </source>
</evidence>
<accession>I3D2N6</accession>
<gene>
    <name evidence="3" type="ORF">BD31_I0025</name>
</gene>
<dbReference type="PANTHER" id="PTHR35848">
    <property type="entry name" value="OXALATE-BINDING PROTEIN"/>
    <property type="match status" value="1"/>
</dbReference>
<keyword evidence="4" id="KW-1185">Reference proteome</keyword>
<dbReference type="RefSeq" id="WP_008299415.1">
    <property type="nucleotide sequence ID" value="NZ_AEXL02000090.1"/>
</dbReference>
<comment type="caution">
    <text evidence="3">The sequence shown here is derived from an EMBL/GenBank/DDBJ whole genome shotgun (WGS) entry which is preliminary data.</text>
</comment>